<evidence type="ECO:0000259" key="9">
    <source>
        <dbReference type="PROSITE" id="PS50917"/>
    </source>
</evidence>
<accession>A0A0N4ZPH0</accession>
<dbReference type="PROSITE" id="PS50102">
    <property type="entry name" value="RRM"/>
    <property type="match status" value="2"/>
</dbReference>
<dbReference type="Gene3D" id="2.40.290.10">
    <property type="match status" value="1"/>
</dbReference>
<dbReference type="SUPFAM" id="SSF100939">
    <property type="entry name" value="SPOC domain-like"/>
    <property type="match status" value="1"/>
</dbReference>
<dbReference type="PROSITE" id="PS50917">
    <property type="entry name" value="SPOC"/>
    <property type="match status" value="1"/>
</dbReference>
<keyword evidence="3" id="KW-0597">Phosphoprotein</keyword>
<feature type="region of interest" description="Disordered" evidence="7">
    <location>
        <begin position="390"/>
        <end position="469"/>
    </location>
</feature>
<organism evidence="10 11">
    <name type="scientific">Parastrongyloides trichosuri</name>
    <name type="common">Possum-specific nematode worm</name>
    <dbReference type="NCBI Taxonomy" id="131310"/>
    <lineage>
        <taxon>Eukaryota</taxon>
        <taxon>Metazoa</taxon>
        <taxon>Ecdysozoa</taxon>
        <taxon>Nematoda</taxon>
        <taxon>Chromadorea</taxon>
        <taxon>Rhabditida</taxon>
        <taxon>Tylenchina</taxon>
        <taxon>Panagrolaimomorpha</taxon>
        <taxon>Strongyloidoidea</taxon>
        <taxon>Strongyloididae</taxon>
        <taxon>Parastrongyloides</taxon>
    </lineage>
</organism>
<comment type="similarity">
    <text evidence="2">Belongs to the RRM Spen family.</text>
</comment>
<dbReference type="InterPro" id="IPR010912">
    <property type="entry name" value="SPOC_met"/>
</dbReference>
<feature type="compositionally biased region" description="Basic and acidic residues" evidence="7">
    <location>
        <begin position="185"/>
        <end position="199"/>
    </location>
</feature>
<evidence type="ECO:0000259" key="8">
    <source>
        <dbReference type="PROSITE" id="PS50102"/>
    </source>
</evidence>
<dbReference type="InterPro" id="IPR012921">
    <property type="entry name" value="SPOC_C"/>
</dbReference>
<dbReference type="GO" id="GO:0003723">
    <property type="term" value="F:RNA binding"/>
    <property type="evidence" value="ECO:0007669"/>
    <property type="project" value="UniProtKB-UniRule"/>
</dbReference>
<feature type="compositionally biased region" description="Basic and acidic residues" evidence="7">
    <location>
        <begin position="393"/>
        <end position="403"/>
    </location>
</feature>
<feature type="domain" description="SPOC" evidence="9">
    <location>
        <begin position="476"/>
        <end position="630"/>
    </location>
</feature>
<feature type="compositionally biased region" description="Low complexity" evidence="7">
    <location>
        <begin position="442"/>
        <end position="451"/>
    </location>
</feature>
<feature type="compositionally biased region" description="Basic residues" evidence="7">
    <location>
        <begin position="426"/>
        <end position="441"/>
    </location>
</feature>
<feature type="domain" description="RRM" evidence="8">
    <location>
        <begin position="226"/>
        <end position="304"/>
    </location>
</feature>
<protein>
    <submittedName>
        <fullName evidence="11">RRM domain-containing protein</fullName>
    </submittedName>
</protein>
<dbReference type="InterPro" id="IPR012677">
    <property type="entry name" value="Nucleotide-bd_a/b_plait_sf"/>
</dbReference>
<feature type="domain" description="RRM" evidence="8">
    <location>
        <begin position="308"/>
        <end position="382"/>
    </location>
</feature>
<feature type="compositionally biased region" description="Low complexity" evidence="7">
    <location>
        <begin position="10"/>
        <end position="27"/>
    </location>
</feature>
<evidence type="ECO:0000256" key="1">
    <source>
        <dbReference type="ARBA" id="ARBA00004123"/>
    </source>
</evidence>
<feature type="compositionally biased region" description="Polar residues" evidence="7">
    <location>
        <begin position="36"/>
        <end position="45"/>
    </location>
</feature>
<evidence type="ECO:0000313" key="11">
    <source>
        <dbReference type="WBParaSite" id="PTRK_0001043000.1"/>
    </source>
</evidence>
<evidence type="ECO:0000256" key="2">
    <source>
        <dbReference type="ARBA" id="ARBA00005387"/>
    </source>
</evidence>
<dbReference type="STRING" id="131310.A0A0N4ZPH0"/>
<dbReference type="GO" id="GO:0005634">
    <property type="term" value="C:nucleus"/>
    <property type="evidence" value="ECO:0007669"/>
    <property type="project" value="UniProtKB-SubCell"/>
</dbReference>
<evidence type="ECO:0000256" key="7">
    <source>
        <dbReference type="SAM" id="MobiDB-lite"/>
    </source>
</evidence>
<dbReference type="Pfam" id="PF00076">
    <property type="entry name" value="RRM_1"/>
    <property type="match status" value="2"/>
</dbReference>
<feature type="compositionally biased region" description="Basic and acidic residues" evidence="7">
    <location>
        <begin position="50"/>
        <end position="63"/>
    </location>
</feature>
<evidence type="ECO:0000256" key="5">
    <source>
        <dbReference type="ARBA" id="ARBA00023242"/>
    </source>
</evidence>
<evidence type="ECO:0000256" key="6">
    <source>
        <dbReference type="PROSITE-ProRule" id="PRU00176"/>
    </source>
</evidence>
<dbReference type="WBParaSite" id="PTRK_0001043000.1">
    <property type="protein sequence ID" value="PTRK_0001043000.1"/>
    <property type="gene ID" value="PTRK_0001043000"/>
</dbReference>
<keyword evidence="5" id="KW-0539">Nucleus</keyword>
<dbReference type="Pfam" id="PF07744">
    <property type="entry name" value="SPOC"/>
    <property type="match status" value="1"/>
</dbReference>
<dbReference type="Proteomes" id="UP000038045">
    <property type="component" value="Unplaced"/>
</dbReference>
<dbReference type="InterPro" id="IPR016194">
    <property type="entry name" value="SPOC-like_C_dom_sf"/>
</dbReference>
<evidence type="ECO:0000256" key="4">
    <source>
        <dbReference type="ARBA" id="ARBA00022884"/>
    </source>
</evidence>
<name>A0A0N4ZPH0_PARTI</name>
<reference evidence="11" key="1">
    <citation type="submission" date="2017-02" db="UniProtKB">
        <authorList>
            <consortium name="WormBaseParasite"/>
        </authorList>
    </citation>
    <scope>IDENTIFICATION</scope>
</reference>
<comment type="subcellular location">
    <subcellularLocation>
        <location evidence="1">Nucleus</location>
    </subcellularLocation>
</comment>
<evidence type="ECO:0000256" key="3">
    <source>
        <dbReference type="ARBA" id="ARBA00022553"/>
    </source>
</evidence>
<sequence>MGKSRRSRSESSSSGTESETGSLSDSDSCNEGEVVNRNNSKSPRIQPTVIKRDPNNRSRKDSRQYLSRFYKERFGSHSPDEYVNLRLSNFDMKLSKDEIRRHLEDEFKELAPFEIKVVRNPDDDRRLAYVNFTKRDSAKYVRQNMITSLQHYLGKNLFVDPAGVLRDQEGKYIPDRYNRALQAQHENRSPTRNGRKDARTNTLNRRVVGNSMPTFNLKQGDSDATRTLFVGNMPADISENEIRKTFEQYGTIEDIDIKNPADTNAAYAFVLFQKLQSAIDALKNEHDKSIRPNSNKCKIGYGKSQPSSRLWIGGLGPWASVDQILKAFEKFGVVEVVDYKEGDDIAYIKFDSQSSAFEAFNTMKGYTFDRDDTHILVDYAKEDTNRIKLHSSTKKDVKDTSVRHDRHRDRRSRDRSRSRSSSPSTHRTHSSTKKDFRKRGHSISSDSGSDVPSRKKAHTRSPIEIPKSPEVRLSSLEEMEKKLAATWIGKITIKKQEYMIKGFRIVGEEKLVQQVLRDELGVPHLLKVTQRLPLKNRENLTDRFLHQPLNRIAVMIAIEHPNTDYPLYKLREYFHEKEAAGLVTVEETGGMVYVVPPSEVSDDTLRHFAPGVTFVKPGTNCLMIVIGQQDTFTDGMKEELHL</sequence>
<dbReference type="AlphaFoldDB" id="A0A0N4ZPH0"/>
<dbReference type="PANTHER" id="PTHR23189">
    <property type="entry name" value="RNA RECOGNITION MOTIF-CONTAINING"/>
    <property type="match status" value="1"/>
</dbReference>
<dbReference type="Gene3D" id="3.30.70.330">
    <property type="match status" value="2"/>
</dbReference>
<dbReference type="SUPFAM" id="SSF54928">
    <property type="entry name" value="RNA-binding domain, RBD"/>
    <property type="match status" value="2"/>
</dbReference>
<evidence type="ECO:0000313" key="10">
    <source>
        <dbReference type="Proteomes" id="UP000038045"/>
    </source>
</evidence>
<proteinExistence type="inferred from homology"/>
<feature type="region of interest" description="Disordered" evidence="7">
    <location>
        <begin position="181"/>
        <end position="202"/>
    </location>
</feature>
<dbReference type="InterPro" id="IPR035979">
    <property type="entry name" value="RBD_domain_sf"/>
</dbReference>
<keyword evidence="10" id="KW-1185">Reference proteome</keyword>
<keyword evidence="4 6" id="KW-0694">RNA-binding</keyword>
<dbReference type="SMART" id="SM00360">
    <property type="entry name" value="RRM"/>
    <property type="match status" value="3"/>
</dbReference>
<dbReference type="InterPro" id="IPR000504">
    <property type="entry name" value="RRM_dom"/>
</dbReference>
<feature type="region of interest" description="Disordered" evidence="7">
    <location>
        <begin position="1"/>
        <end position="63"/>
    </location>
</feature>